<gene>
    <name evidence="10" type="ORF">DL89DRAFT_26244</name>
</gene>
<dbReference type="Pfam" id="PF07798">
    <property type="entry name" value="CCDC90-like"/>
    <property type="match status" value="1"/>
</dbReference>
<name>A0A1Y1WND9_9FUNG</name>
<evidence type="ECO:0000313" key="11">
    <source>
        <dbReference type="Proteomes" id="UP000193922"/>
    </source>
</evidence>
<reference evidence="10 11" key="1">
    <citation type="submission" date="2016-07" db="EMBL/GenBank/DDBJ databases">
        <title>Pervasive Adenine N6-methylation of Active Genes in Fungi.</title>
        <authorList>
            <consortium name="DOE Joint Genome Institute"/>
            <person name="Mondo S.J."/>
            <person name="Dannebaum R.O."/>
            <person name="Kuo R.C."/>
            <person name="Labutti K."/>
            <person name="Haridas S."/>
            <person name="Kuo A."/>
            <person name="Salamov A."/>
            <person name="Ahrendt S.R."/>
            <person name="Lipzen A."/>
            <person name="Sullivan W."/>
            <person name="Andreopoulos W.B."/>
            <person name="Clum A."/>
            <person name="Lindquist E."/>
            <person name="Daum C."/>
            <person name="Ramamoorthy G.K."/>
            <person name="Gryganskyi A."/>
            <person name="Culley D."/>
            <person name="Magnuson J.K."/>
            <person name="James T.Y."/>
            <person name="O'Malley M.A."/>
            <person name="Stajich J.E."/>
            <person name="Spatafora J.W."/>
            <person name="Visel A."/>
            <person name="Grigoriev I.V."/>
        </authorList>
    </citation>
    <scope>NUCLEOTIDE SEQUENCE [LARGE SCALE GENOMIC DNA]</scope>
    <source>
        <strain evidence="10 11">ATCC 12442</strain>
    </source>
</reference>
<organism evidence="10 11">
    <name type="scientific">Linderina pennispora</name>
    <dbReference type="NCBI Taxonomy" id="61395"/>
    <lineage>
        <taxon>Eukaryota</taxon>
        <taxon>Fungi</taxon>
        <taxon>Fungi incertae sedis</taxon>
        <taxon>Zoopagomycota</taxon>
        <taxon>Kickxellomycotina</taxon>
        <taxon>Kickxellomycetes</taxon>
        <taxon>Kickxellales</taxon>
        <taxon>Kickxellaceae</taxon>
        <taxon>Linderina</taxon>
    </lineage>
</organism>
<dbReference type="InterPro" id="IPR024461">
    <property type="entry name" value="CCDC90-like"/>
</dbReference>
<dbReference type="AlphaFoldDB" id="A0A1Y1WND9"/>
<comment type="caution">
    <text evidence="10">The sequence shown here is derived from an EMBL/GenBank/DDBJ whole genome shotgun (WGS) entry which is preliminary data.</text>
</comment>
<evidence type="ECO:0000256" key="6">
    <source>
        <dbReference type="ARBA" id="ARBA00023128"/>
    </source>
</evidence>
<dbReference type="Proteomes" id="UP000193922">
    <property type="component" value="Unassembled WGS sequence"/>
</dbReference>
<evidence type="ECO:0000256" key="1">
    <source>
        <dbReference type="ARBA" id="ARBA00004173"/>
    </source>
</evidence>
<evidence type="ECO:0000256" key="8">
    <source>
        <dbReference type="SAM" id="MobiDB-lite"/>
    </source>
</evidence>
<evidence type="ECO:0000256" key="3">
    <source>
        <dbReference type="ARBA" id="ARBA00022692"/>
    </source>
</evidence>
<evidence type="ECO:0000256" key="9">
    <source>
        <dbReference type="SAM" id="Phobius"/>
    </source>
</evidence>
<feature type="transmembrane region" description="Helical" evidence="9">
    <location>
        <begin position="49"/>
        <end position="69"/>
    </location>
</feature>
<keyword evidence="3 9" id="KW-0812">Transmembrane</keyword>
<sequence length="195" mass="21503">MNNRKHDSSHAMKHLDMKLHALASRYQVLVGEMKTDIEAIRLESIRSGLVAVVVTALVVVGFVWVPTLWNKERDEDDSDSTDPNAKKAGTAKHMLDSSCRLAVLLILVHHKDSSHGFSDHHHPYLWGTRSSWHISPVLQSVPAVADGNSAYRDHRHLLIQYDPTISSAESQFGSVAAPPKADNSSKTEDKAGGQI</sequence>
<protein>
    <submittedName>
        <fullName evidence="10">Uncharacterized protein</fullName>
    </submittedName>
</protein>
<evidence type="ECO:0000256" key="5">
    <source>
        <dbReference type="ARBA" id="ARBA00023054"/>
    </source>
</evidence>
<feature type="region of interest" description="Disordered" evidence="8">
    <location>
        <begin position="170"/>
        <end position="195"/>
    </location>
</feature>
<evidence type="ECO:0000256" key="4">
    <source>
        <dbReference type="ARBA" id="ARBA00022989"/>
    </source>
</evidence>
<dbReference type="EMBL" id="MCFD01000001">
    <property type="protein sequence ID" value="ORX75033.1"/>
    <property type="molecule type" value="Genomic_DNA"/>
</dbReference>
<evidence type="ECO:0000256" key="2">
    <source>
        <dbReference type="ARBA" id="ARBA00004370"/>
    </source>
</evidence>
<proteinExistence type="predicted"/>
<comment type="subcellular location">
    <subcellularLocation>
        <location evidence="2">Membrane</location>
    </subcellularLocation>
    <subcellularLocation>
        <location evidence="1">Mitochondrion</location>
    </subcellularLocation>
</comment>
<evidence type="ECO:0000256" key="7">
    <source>
        <dbReference type="ARBA" id="ARBA00023136"/>
    </source>
</evidence>
<keyword evidence="4 9" id="KW-1133">Transmembrane helix</keyword>
<keyword evidence="11" id="KW-1185">Reference proteome</keyword>
<dbReference type="GeneID" id="63802517"/>
<keyword evidence="7 9" id="KW-0472">Membrane</keyword>
<feature type="compositionally biased region" description="Basic and acidic residues" evidence="8">
    <location>
        <begin position="183"/>
        <end position="195"/>
    </location>
</feature>
<evidence type="ECO:0000313" key="10">
    <source>
        <dbReference type="EMBL" id="ORX75033.1"/>
    </source>
</evidence>
<dbReference type="RefSeq" id="XP_040748244.1">
    <property type="nucleotide sequence ID" value="XM_040885869.1"/>
</dbReference>
<keyword evidence="6" id="KW-0496">Mitochondrion</keyword>
<dbReference type="OrthoDB" id="1552at2759"/>
<keyword evidence="5" id="KW-0175">Coiled coil</keyword>
<accession>A0A1Y1WND9</accession>